<dbReference type="InterPro" id="IPR006439">
    <property type="entry name" value="HAD-SF_hydro_IA"/>
</dbReference>
<dbReference type="Gene3D" id="1.10.720.60">
    <property type="match status" value="1"/>
</dbReference>
<comment type="caution">
    <text evidence="5">The sequence shown here is derived from an EMBL/GenBank/DDBJ whole genome shotgun (WGS) entry which is preliminary data.</text>
</comment>
<dbReference type="CDD" id="cd01629">
    <property type="entry name" value="HAD_EP"/>
    <property type="match status" value="1"/>
</dbReference>
<comment type="subunit">
    <text evidence="4">Monomer.</text>
</comment>
<evidence type="ECO:0000313" key="6">
    <source>
        <dbReference type="Proteomes" id="UP001156641"/>
    </source>
</evidence>
<comment type="similarity">
    <text evidence="4">Belongs to the HAD-like hydrolase superfamily. MasA/MtnC family.</text>
</comment>
<dbReference type="InterPro" id="IPR023943">
    <property type="entry name" value="Enolase-ppase_E1"/>
</dbReference>
<proteinExistence type="inferred from homology"/>
<keyword evidence="1 4" id="KW-0028">Amino-acid biosynthesis</keyword>
<organism evidence="5 6">
    <name type="scientific">Acidocella aquatica</name>
    <dbReference type="NCBI Taxonomy" id="1922313"/>
    <lineage>
        <taxon>Bacteria</taxon>
        <taxon>Pseudomonadati</taxon>
        <taxon>Pseudomonadota</taxon>
        <taxon>Alphaproteobacteria</taxon>
        <taxon>Acetobacterales</taxon>
        <taxon>Acidocellaceae</taxon>
        <taxon>Acidocella</taxon>
    </lineage>
</organism>
<evidence type="ECO:0000256" key="1">
    <source>
        <dbReference type="ARBA" id="ARBA00022605"/>
    </source>
</evidence>
<dbReference type="EC" id="3.1.3.77" evidence="4"/>
<sequence>MVPPAAVLTDIEGTTTPIAFVHRVLFPYARARLAAFCAAHAEVGGVPVPPLETLYAQMDRDEKDPVLKTIQGMIWEEGYAAGELKAEIYADVAPALRRWARGGVRLYVYSSGSVPAQKLLFGHSAEGDLTPLFQAYFDTKAGPKREAASYGAITRGIGIPAGEVLFLSDVEAELDAARAAGLRTCQLVRPQDGTLASARHPTAVDFAGVAQQFGLPHV</sequence>
<evidence type="ECO:0000256" key="4">
    <source>
        <dbReference type="HAMAP-Rule" id="MF_01681"/>
    </source>
</evidence>
<dbReference type="InterPro" id="IPR023214">
    <property type="entry name" value="HAD_sf"/>
</dbReference>
<comment type="pathway">
    <text evidence="4">Amino-acid biosynthesis; L-methionine biosynthesis via salvage pathway; L-methionine from S-methyl-5-thio-alpha-D-ribose 1-phosphate: step 4/6.</text>
</comment>
<keyword evidence="2 4" id="KW-0378">Hydrolase</keyword>
<dbReference type="SFLD" id="SFLDS00003">
    <property type="entry name" value="Haloacid_Dehalogenase"/>
    <property type="match status" value="1"/>
</dbReference>
<comment type="cofactor">
    <cofactor evidence="4">
        <name>Mg(2+)</name>
        <dbReference type="ChEBI" id="CHEBI:18420"/>
    </cofactor>
    <text evidence="4">Binds 1 Mg(2+) ion per subunit.</text>
</comment>
<keyword evidence="6" id="KW-1185">Reference proteome</keyword>
<dbReference type="Gene3D" id="3.40.50.1000">
    <property type="entry name" value="HAD superfamily/HAD-like"/>
    <property type="match status" value="1"/>
</dbReference>
<keyword evidence="4" id="KW-0479">Metal-binding</keyword>
<dbReference type="HAMAP" id="MF_01681">
    <property type="entry name" value="Salvage_MtnC"/>
    <property type="match status" value="1"/>
</dbReference>
<comment type="pathway">
    <text evidence="4">Amino-acid biosynthesis; L-methionine biosynthesis via salvage pathway; L-methionine from S-methyl-5-thio-alpha-D-ribose 1-phosphate: step 3/6.</text>
</comment>
<reference evidence="6" key="1">
    <citation type="journal article" date="2019" name="Int. J. Syst. Evol. Microbiol.">
        <title>The Global Catalogue of Microorganisms (GCM) 10K type strain sequencing project: providing services to taxonomists for standard genome sequencing and annotation.</title>
        <authorList>
            <consortium name="The Broad Institute Genomics Platform"/>
            <consortium name="The Broad Institute Genome Sequencing Center for Infectious Disease"/>
            <person name="Wu L."/>
            <person name="Ma J."/>
        </authorList>
    </citation>
    <scope>NUCLEOTIDE SEQUENCE [LARGE SCALE GENOMIC DNA]</scope>
    <source>
        <strain evidence="6">NBRC 112502</strain>
    </source>
</reference>
<dbReference type="NCBIfam" id="TIGR01691">
    <property type="entry name" value="enolase-ppase"/>
    <property type="match status" value="1"/>
</dbReference>
<dbReference type="InterPro" id="IPR036412">
    <property type="entry name" value="HAD-like_sf"/>
</dbReference>
<dbReference type="PANTHER" id="PTHR20371">
    <property type="entry name" value="ENOLASE-PHOSPHATASE E1"/>
    <property type="match status" value="1"/>
</dbReference>
<keyword evidence="4" id="KW-0460">Magnesium</keyword>
<protein>
    <recommendedName>
        <fullName evidence="4">Enolase-phosphatase E1</fullName>
        <ecNumber evidence="4">3.1.3.77</ecNumber>
    </recommendedName>
    <alternativeName>
        <fullName evidence="4">2,3-diketo-5-methylthio-1-phosphopentane phosphatase</fullName>
    </alternativeName>
</protein>
<dbReference type="Proteomes" id="UP001156641">
    <property type="component" value="Unassembled WGS sequence"/>
</dbReference>
<dbReference type="RefSeq" id="WP_284258027.1">
    <property type="nucleotide sequence ID" value="NZ_BSOS01000065.1"/>
</dbReference>
<keyword evidence="3 4" id="KW-0486">Methionine biosynthesis</keyword>
<comment type="function">
    <text evidence="4">Bifunctional enzyme that catalyzes the enolization of 2,3-diketo-5-methylthiopentyl-1-phosphate (DK-MTP-1-P) into the intermediate 2-hydroxy-3-keto-5-methylthiopentenyl-1-phosphate (HK-MTPenyl-1-P), which is then dephosphorylated to form the acireductone 1,2-dihydroxy-3-keto-5-methylthiopentene (DHK-MTPene).</text>
</comment>
<dbReference type="Pfam" id="PF00702">
    <property type="entry name" value="Hydrolase"/>
    <property type="match status" value="1"/>
</dbReference>
<evidence type="ECO:0000256" key="2">
    <source>
        <dbReference type="ARBA" id="ARBA00022801"/>
    </source>
</evidence>
<evidence type="ECO:0000256" key="3">
    <source>
        <dbReference type="ARBA" id="ARBA00023167"/>
    </source>
</evidence>
<dbReference type="SFLD" id="SFLDG01129">
    <property type="entry name" value="C1.5:_HAD__Beta-PGM__Phosphata"/>
    <property type="match status" value="1"/>
</dbReference>
<comment type="catalytic activity">
    <reaction evidence="4">
        <text>5-methylsulfanyl-2,3-dioxopentyl phosphate + H2O = 1,2-dihydroxy-5-(methylsulfanyl)pent-1-en-3-one + phosphate</text>
        <dbReference type="Rhea" id="RHEA:21700"/>
        <dbReference type="ChEBI" id="CHEBI:15377"/>
        <dbReference type="ChEBI" id="CHEBI:43474"/>
        <dbReference type="ChEBI" id="CHEBI:49252"/>
        <dbReference type="ChEBI" id="CHEBI:58828"/>
        <dbReference type="EC" id="3.1.3.77"/>
    </reaction>
</comment>
<dbReference type="NCBIfam" id="TIGR01549">
    <property type="entry name" value="HAD-SF-IA-v1"/>
    <property type="match status" value="1"/>
</dbReference>
<gene>
    <name evidence="4 5" type="primary">mtnC</name>
    <name evidence="5" type="ORF">GCM10010909_19790</name>
</gene>
<accession>A0ABQ6A6L3</accession>
<dbReference type="PANTHER" id="PTHR20371:SF1">
    <property type="entry name" value="ENOLASE-PHOSPHATASE E1"/>
    <property type="match status" value="1"/>
</dbReference>
<evidence type="ECO:0000313" key="5">
    <source>
        <dbReference type="EMBL" id="GLR67298.1"/>
    </source>
</evidence>
<dbReference type="SUPFAM" id="SSF56784">
    <property type="entry name" value="HAD-like"/>
    <property type="match status" value="1"/>
</dbReference>
<dbReference type="EMBL" id="BSOS01000065">
    <property type="protein sequence ID" value="GLR67298.1"/>
    <property type="molecule type" value="Genomic_DNA"/>
</dbReference>
<name>A0ABQ6A6L3_9PROT</name>